<feature type="non-terminal residue" evidence="2">
    <location>
        <position position="109"/>
    </location>
</feature>
<dbReference type="AlphaFoldDB" id="A0AAD2H6N1"/>
<evidence type="ECO:0000313" key="2">
    <source>
        <dbReference type="EMBL" id="CAK5270914.1"/>
    </source>
</evidence>
<comment type="caution">
    <text evidence="2">The sequence shown here is derived from an EMBL/GenBank/DDBJ whole genome shotgun (WGS) entry which is preliminary data.</text>
</comment>
<feature type="non-terminal residue" evidence="2">
    <location>
        <position position="1"/>
    </location>
</feature>
<evidence type="ECO:0000256" key="1">
    <source>
        <dbReference type="SAM" id="MobiDB-lite"/>
    </source>
</evidence>
<organism evidence="2 3">
    <name type="scientific">Mycena citricolor</name>
    <dbReference type="NCBI Taxonomy" id="2018698"/>
    <lineage>
        <taxon>Eukaryota</taxon>
        <taxon>Fungi</taxon>
        <taxon>Dikarya</taxon>
        <taxon>Basidiomycota</taxon>
        <taxon>Agaricomycotina</taxon>
        <taxon>Agaricomycetes</taxon>
        <taxon>Agaricomycetidae</taxon>
        <taxon>Agaricales</taxon>
        <taxon>Marasmiineae</taxon>
        <taxon>Mycenaceae</taxon>
        <taxon>Mycena</taxon>
    </lineage>
</organism>
<keyword evidence="3" id="KW-1185">Reference proteome</keyword>
<dbReference type="EMBL" id="CAVNYO010000169">
    <property type="protein sequence ID" value="CAK5270914.1"/>
    <property type="molecule type" value="Genomic_DNA"/>
</dbReference>
<sequence length="109" mass="11489">QAQAASPIGKRATPSGKIASGPNRSSPGEGHSVSLMNRGGRVRGKENRVQMTPQQEALQSPRRSDTANATSTPIFTIPNLKSIKKKRRGAAAFPSPHAHSTPVAIKSEP</sequence>
<protein>
    <submittedName>
        <fullName evidence="2">Uncharacterized protein</fullName>
    </submittedName>
</protein>
<accession>A0AAD2H6N1</accession>
<dbReference type="Proteomes" id="UP001295794">
    <property type="component" value="Unassembled WGS sequence"/>
</dbReference>
<gene>
    <name evidence="2" type="ORF">MYCIT1_LOCUS15699</name>
</gene>
<evidence type="ECO:0000313" key="3">
    <source>
        <dbReference type="Proteomes" id="UP001295794"/>
    </source>
</evidence>
<feature type="compositionally biased region" description="Polar residues" evidence="1">
    <location>
        <begin position="49"/>
        <end position="58"/>
    </location>
</feature>
<name>A0AAD2H6N1_9AGAR</name>
<reference evidence="2" key="1">
    <citation type="submission" date="2023-11" db="EMBL/GenBank/DDBJ databases">
        <authorList>
            <person name="De Vega J J."/>
            <person name="De Vega J J."/>
        </authorList>
    </citation>
    <scope>NUCLEOTIDE SEQUENCE</scope>
</reference>
<proteinExistence type="predicted"/>
<feature type="region of interest" description="Disordered" evidence="1">
    <location>
        <begin position="1"/>
        <end position="109"/>
    </location>
</feature>